<accession>A0A9W7XTS1</accession>
<dbReference type="OrthoDB" id="5568432at2759"/>
<dbReference type="InterPro" id="IPR005314">
    <property type="entry name" value="Peptidase_C50"/>
</dbReference>
<dbReference type="Proteomes" id="UP001143981">
    <property type="component" value="Unassembled WGS sequence"/>
</dbReference>
<keyword evidence="3" id="KW-1185">Reference proteome</keyword>
<dbReference type="PANTHER" id="PTHR12792">
    <property type="entry name" value="EXTRA SPINDLE POLES 1-RELATED"/>
    <property type="match status" value="1"/>
</dbReference>
<evidence type="ECO:0000313" key="2">
    <source>
        <dbReference type="EMBL" id="KAJ1718548.1"/>
    </source>
</evidence>
<gene>
    <name evidence="2" type="primary">ESP1_3</name>
    <name evidence="2" type="ORF">LPJ61_006574</name>
</gene>
<feature type="compositionally biased region" description="Polar residues" evidence="1">
    <location>
        <begin position="1"/>
        <end position="15"/>
    </location>
</feature>
<dbReference type="PANTHER" id="PTHR12792:SF0">
    <property type="entry name" value="SEPARIN"/>
    <property type="match status" value="1"/>
</dbReference>
<dbReference type="GO" id="GO:0004197">
    <property type="term" value="F:cysteine-type endopeptidase activity"/>
    <property type="evidence" value="ECO:0007669"/>
    <property type="project" value="InterPro"/>
</dbReference>
<proteinExistence type="predicted"/>
<organism evidence="2 3">
    <name type="scientific">Coemansia biformis</name>
    <dbReference type="NCBI Taxonomy" id="1286918"/>
    <lineage>
        <taxon>Eukaryota</taxon>
        <taxon>Fungi</taxon>
        <taxon>Fungi incertae sedis</taxon>
        <taxon>Zoopagomycota</taxon>
        <taxon>Kickxellomycotina</taxon>
        <taxon>Kickxellomycetes</taxon>
        <taxon>Kickxellales</taxon>
        <taxon>Kickxellaceae</taxon>
        <taxon>Coemansia</taxon>
    </lineage>
</organism>
<feature type="region of interest" description="Disordered" evidence="1">
    <location>
        <begin position="1"/>
        <end position="24"/>
    </location>
</feature>
<dbReference type="Pfam" id="PF03568">
    <property type="entry name" value="Separin_C"/>
    <property type="match status" value="1"/>
</dbReference>
<dbReference type="AlphaFoldDB" id="A0A9W7XTS1"/>
<sequence length="340" mass="36219">MPDTSAMQWSQQSPGGSPAISGRSGLAKARAGMLGGLSLPGAPLDMRSDVDAGPQSRAYFQHAVDGKRIAAAWAMAEAESATTGWAASDDTLPGILPPNWVVCGLSIDQQRDVLVVTRYTHQQQPIVLCLPMRSVAEPQGDGGDGGVLEVDPEPGRSVFDDAFQRLRAIIAQSDETMKTGSACATDGEKRAWWERRSSLDRQLGALLSSIEDEWLGGFRYVLEPTDILSVDGSTDVTGALRTSIENCVVECLPKSYAAKAKSMELSVELCVLVLGVARRTVCRAAAGDGIDAAAENDWLDVCSLLWDVYFYQGAAPQSDEDSLNSLGVRLGDALRDSPIA</sequence>
<dbReference type="EC" id="3.4.22.49" evidence="2"/>
<name>A0A9W7XTS1_9FUNG</name>
<keyword evidence="2" id="KW-0378">Hydrolase</keyword>
<dbReference type="GO" id="GO:0005634">
    <property type="term" value="C:nucleus"/>
    <property type="evidence" value="ECO:0007669"/>
    <property type="project" value="InterPro"/>
</dbReference>
<protein>
    <submittedName>
        <fullName evidence="2">Separin protein</fullName>
        <ecNumber evidence="2">3.4.22.49</ecNumber>
    </submittedName>
</protein>
<evidence type="ECO:0000256" key="1">
    <source>
        <dbReference type="SAM" id="MobiDB-lite"/>
    </source>
</evidence>
<dbReference type="GO" id="GO:0006508">
    <property type="term" value="P:proteolysis"/>
    <property type="evidence" value="ECO:0007669"/>
    <property type="project" value="InterPro"/>
</dbReference>
<comment type="caution">
    <text evidence="2">The sequence shown here is derived from an EMBL/GenBank/DDBJ whole genome shotgun (WGS) entry which is preliminary data.</text>
</comment>
<dbReference type="EMBL" id="JANBOI010003368">
    <property type="protein sequence ID" value="KAJ1718548.1"/>
    <property type="molecule type" value="Genomic_DNA"/>
</dbReference>
<reference evidence="2" key="1">
    <citation type="submission" date="2022-07" db="EMBL/GenBank/DDBJ databases">
        <title>Phylogenomic reconstructions and comparative analyses of Kickxellomycotina fungi.</title>
        <authorList>
            <person name="Reynolds N.K."/>
            <person name="Stajich J.E."/>
            <person name="Barry K."/>
            <person name="Grigoriev I.V."/>
            <person name="Crous P."/>
            <person name="Smith M.E."/>
        </authorList>
    </citation>
    <scope>NUCLEOTIDE SEQUENCE</scope>
    <source>
        <strain evidence="2">BCRC 34381</strain>
    </source>
</reference>
<dbReference type="GO" id="GO:0051307">
    <property type="term" value="P:meiotic chromosome separation"/>
    <property type="evidence" value="ECO:0007669"/>
    <property type="project" value="TreeGrafter"/>
</dbReference>
<feature type="non-terminal residue" evidence="2">
    <location>
        <position position="340"/>
    </location>
</feature>
<dbReference type="GO" id="GO:0072686">
    <property type="term" value="C:mitotic spindle"/>
    <property type="evidence" value="ECO:0007669"/>
    <property type="project" value="TreeGrafter"/>
</dbReference>
<evidence type="ECO:0000313" key="3">
    <source>
        <dbReference type="Proteomes" id="UP001143981"/>
    </source>
</evidence>
<dbReference type="GO" id="GO:0005737">
    <property type="term" value="C:cytoplasm"/>
    <property type="evidence" value="ECO:0007669"/>
    <property type="project" value="TreeGrafter"/>
</dbReference>